<gene>
    <name evidence="10" type="primary">LOC106459158</name>
</gene>
<evidence type="ECO:0000259" key="8">
    <source>
        <dbReference type="PROSITE" id="PS52027"/>
    </source>
</evidence>
<evidence type="ECO:0000256" key="4">
    <source>
        <dbReference type="ARBA" id="ARBA00022833"/>
    </source>
</evidence>
<keyword evidence="3 6" id="KW-0863">Zinc-finger</keyword>
<reference evidence="10" key="1">
    <citation type="submission" date="2025-08" db="UniProtKB">
        <authorList>
            <consortium name="RefSeq"/>
        </authorList>
    </citation>
    <scope>IDENTIFICATION</scope>
    <source>
        <tissue evidence="10">Muscle</tissue>
    </source>
</reference>
<dbReference type="InterPro" id="IPR049899">
    <property type="entry name" value="Znf_C2HC_C3H"/>
</dbReference>
<evidence type="ECO:0000256" key="5">
    <source>
        <dbReference type="ARBA" id="ARBA00023054"/>
    </source>
</evidence>
<keyword evidence="4" id="KW-0862">Zinc</keyword>
<dbReference type="GeneID" id="106459158"/>
<keyword evidence="2" id="KW-0479">Metal-binding</keyword>
<dbReference type="Pfam" id="PF13913">
    <property type="entry name" value="zf-C2HC_2"/>
    <property type="match status" value="2"/>
</dbReference>
<keyword evidence="5" id="KW-0175">Coiled coil</keyword>
<feature type="compositionally biased region" description="Polar residues" evidence="7">
    <location>
        <begin position="56"/>
        <end position="71"/>
    </location>
</feature>
<dbReference type="PANTHER" id="PTHR14649:SF1">
    <property type="entry name" value="ZINC FINGER C2HC DOMAIN-CONTAINING PROTEIN 1C"/>
    <property type="match status" value="1"/>
</dbReference>
<evidence type="ECO:0000256" key="6">
    <source>
        <dbReference type="PROSITE-ProRule" id="PRU01371"/>
    </source>
</evidence>
<dbReference type="Proteomes" id="UP000694941">
    <property type="component" value="Unplaced"/>
</dbReference>
<organism evidence="9 10">
    <name type="scientific">Limulus polyphemus</name>
    <name type="common">Atlantic horseshoe crab</name>
    <dbReference type="NCBI Taxonomy" id="6850"/>
    <lineage>
        <taxon>Eukaryota</taxon>
        <taxon>Metazoa</taxon>
        <taxon>Ecdysozoa</taxon>
        <taxon>Arthropoda</taxon>
        <taxon>Chelicerata</taxon>
        <taxon>Merostomata</taxon>
        <taxon>Xiphosura</taxon>
        <taxon>Limulidae</taxon>
        <taxon>Limulus</taxon>
    </lineage>
</organism>
<proteinExistence type="inferred from homology"/>
<feature type="compositionally biased region" description="Polar residues" evidence="7">
    <location>
        <begin position="96"/>
        <end position="116"/>
    </location>
</feature>
<feature type="region of interest" description="Disordered" evidence="7">
    <location>
        <begin position="56"/>
        <end position="116"/>
    </location>
</feature>
<dbReference type="PANTHER" id="PTHR14649">
    <property type="entry name" value="ZINC FINGER C2HC DOMAIN-CONTAINING PROTEIN 1C"/>
    <property type="match status" value="1"/>
</dbReference>
<dbReference type="RefSeq" id="XP_013774208.1">
    <property type="nucleotide sequence ID" value="XM_013918754.2"/>
</dbReference>
<evidence type="ECO:0000256" key="1">
    <source>
        <dbReference type="ARBA" id="ARBA00010843"/>
    </source>
</evidence>
<comment type="similarity">
    <text evidence="1">Belongs to the ZC2HC1 family.</text>
</comment>
<evidence type="ECO:0000313" key="10">
    <source>
        <dbReference type="RefSeq" id="XP_013774208.1"/>
    </source>
</evidence>
<sequence length="365" mass="41220">MPSRLDELQQQFRNRLLQEKESKMIKIYNENQQKAMEKYRKSNSFDHLKNRGVQNCYSSSTKATPAVTNSGRAVPGAKRGSPGLDRSRPLAPISKDQISGSTSNSPTISPVSSQSLPELQITDANNELLEKLPEQPDDKNRRSILAHSRAKYPLEKLNKIHMNIKQKDSTFVATIKEQQTEMKKMTLNKKAPILKGPVLIKRMNSLPNSLNQKTLVIEPSQLQLNLVACSICNRTFAKDRIKKHSAICRKATQKRRKVFDATKMRVKGTEAENFVKGKPKKDDQKPQKTNWRIKHEALIASVRQAKVVQQHVAAGGKLSDLPPPPTVENPDYVPCPYCNRTFSQAAAERHIPKCKNIISNKKTKK</sequence>
<protein>
    <submittedName>
        <fullName evidence="10">Zinc finger C2HC domain-containing protein 1C-like</fullName>
    </submittedName>
</protein>
<evidence type="ECO:0000256" key="3">
    <source>
        <dbReference type="ARBA" id="ARBA00022771"/>
    </source>
</evidence>
<keyword evidence="9" id="KW-1185">Reference proteome</keyword>
<dbReference type="InterPro" id="IPR026104">
    <property type="entry name" value="ZNF_C2HC_dom_1C"/>
</dbReference>
<accession>A0ABM1B3R6</accession>
<feature type="domain" description="C2HC/C3H-type" evidence="8">
    <location>
        <begin position="331"/>
        <end position="360"/>
    </location>
</feature>
<evidence type="ECO:0000256" key="7">
    <source>
        <dbReference type="SAM" id="MobiDB-lite"/>
    </source>
</evidence>
<evidence type="ECO:0000313" key="9">
    <source>
        <dbReference type="Proteomes" id="UP000694941"/>
    </source>
</evidence>
<evidence type="ECO:0000256" key="2">
    <source>
        <dbReference type="ARBA" id="ARBA00022723"/>
    </source>
</evidence>
<name>A0ABM1B3R6_LIMPO</name>
<dbReference type="PROSITE" id="PS52027">
    <property type="entry name" value="ZF_C2HC_C3H"/>
    <property type="match status" value="2"/>
</dbReference>
<dbReference type="Gene3D" id="3.30.160.60">
    <property type="entry name" value="Classic Zinc Finger"/>
    <property type="match status" value="2"/>
</dbReference>
<feature type="domain" description="C2HC/C3H-type" evidence="8">
    <location>
        <begin position="225"/>
        <end position="254"/>
    </location>
</feature>